<dbReference type="AlphaFoldDB" id="A0A5S5DLF0"/>
<evidence type="ECO:0000313" key="2">
    <source>
        <dbReference type="Proteomes" id="UP000323136"/>
    </source>
</evidence>
<accession>A0A5S5DLF0</accession>
<dbReference type="RefSeq" id="WP_170246044.1">
    <property type="nucleotide sequence ID" value="NZ_VNIA01000006.1"/>
</dbReference>
<sequence length="55" mass="6645">MKKKVLSWILNLFIKNSSKNGLIKTEIKDLERDKTRSFWNFFWKNIEKGLKQSLT</sequence>
<dbReference type="Proteomes" id="UP000323136">
    <property type="component" value="Unassembled WGS sequence"/>
</dbReference>
<name>A0A5S5DLF0_9FLAO</name>
<comment type="caution">
    <text evidence="1">The sequence shown here is derived from an EMBL/GenBank/DDBJ whole genome shotgun (WGS) entry which is preliminary data.</text>
</comment>
<protein>
    <submittedName>
        <fullName evidence="1">Uncharacterized protein</fullName>
    </submittedName>
</protein>
<organism evidence="1 2">
    <name type="scientific">Tenacibaculum adriaticum</name>
    <dbReference type="NCBI Taxonomy" id="413713"/>
    <lineage>
        <taxon>Bacteria</taxon>
        <taxon>Pseudomonadati</taxon>
        <taxon>Bacteroidota</taxon>
        <taxon>Flavobacteriia</taxon>
        <taxon>Flavobacteriales</taxon>
        <taxon>Flavobacteriaceae</taxon>
        <taxon>Tenacibaculum</taxon>
    </lineage>
</organism>
<evidence type="ECO:0000313" key="1">
    <source>
        <dbReference type="EMBL" id="TYP96757.1"/>
    </source>
</evidence>
<keyword evidence="2" id="KW-1185">Reference proteome</keyword>
<reference evidence="1 2" key="1">
    <citation type="submission" date="2019-07" db="EMBL/GenBank/DDBJ databases">
        <title>Genomic Encyclopedia of Type Strains, Phase IV (KMG-IV): sequencing the most valuable type-strain genomes for metagenomic binning, comparative biology and taxonomic classification.</title>
        <authorList>
            <person name="Goeker M."/>
        </authorList>
    </citation>
    <scope>NUCLEOTIDE SEQUENCE [LARGE SCALE GENOMIC DNA]</scope>
    <source>
        <strain evidence="1 2">DSM 18961</strain>
    </source>
</reference>
<proteinExistence type="predicted"/>
<dbReference type="EMBL" id="VNIA01000006">
    <property type="protein sequence ID" value="TYP96757.1"/>
    <property type="molecule type" value="Genomic_DNA"/>
</dbReference>
<gene>
    <name evidence="1" type="ORF">C7447_10656</name>
</gene>